<dbReference type="AlphaFoldDB" id="A0A821UX39"/>
<dbReference type="GO" id="GO:0003676">
    <property type="term" value="F:nucleic acid binding"/>
    <property type="evidence" value="ECO:0007669"/>
    <property type="project" value="InterPro"/>
</dbReference>
<dbReference type="EMBL" id="CAJOBS010005253">
    <property type="protein sequence ID" value="CAF4896307.1"/>
    <property type="molecule type" value="Genomic_DNA"/>
</dbReference>
<dbReference type="PANTHER" id="PTHR33939:SF1">
    <property type="entry name" value="DUF4371 DOMAIN-CONTAINING PROTEIN"/>
    <property type="match status" value="1"/>
</dbReference>
<name>A0A821UX39_9BILA</name>
<dbReference type="InterPro" id="IPR036397">
    <property type="entry name" value="RNaseH_sf"/>
</dbReference>
<dbReference type="Gene3D" id="3.30.420.10">
    <property type="entry name" value="Ribonuclease H-like superfamily/Ribonuclease H"/>
    <property type="match status" value="1"/>
</dbReference>
<organism evidence="2 3">
    <name type="scientific">Rotaria socialis</name>
    <dbReference type="NCBI Taxonomy" id="392032"/>
    <lineage>
        <taxon>Eukaryota</taxon>
        <taxon>Metazoa</taxon>
        <taxon>Spiralia</taxon>
        <taxon>Gnathifera</taxon>
        <taxon>Rotifera</taxon>
        <taxon>Eurotatoria</taxon>
        <taxon>Bdelloidea</taxon>
        <taxon>Philodinida</taxon>
        <taxon>Philodinidae</taxon>
        <taxon>Rotaria</taxon>
    </lineage>
</organism>
<dbReference type="Proteomes" id="UP000663865">
    <property type="component" value="Unassembled WGS sequence"/>
</dbReference>
<evidence type="ECO:0000313" key="3">
    <source>
        <dbReference type="Proteomes" id="UP000663838"/>
    </source>
</evidence>
<accession>A0A821UX39</accession>
<gene>
    <name evidence="1" type="ORF">KIK155_LOCUS7998</name>
    <name evidence="2" type="ORF">TOA249_LOCUS30383</name>
</gene>
<dbReference type="PANTHER" id="PTHR33939">
    <property type="entry name" value="PROTEIN CBG22215"/>
    <property type="match status" value="1"/>
</dbReference>
<comment type="caution">
    <text evidence="2">The sequence shown here is derived from an EMBL/GenBank/DDBJ whole genome shotgun (WGS) entry which is preliminary data.</text>
</comment>
<proteinExistence type="predicted"/>
<dbReference type="Proteomes" id="UP000663838">
    <property type="component" value="Unassembled WGS sequence"/>
</dbReference>
<protein>
    <submittedName>
        <fullName evidence="2">Uncharacterized protein</fullName>
    </submittedName>
</protein>
<evidence type="ECO:0000313" key="2">
    <source>
        <dbReference type="EMBL" id="CAF4896307.1"/>
    </source>
</evidence>
<evidence type="ECO:0000313" key="1">
    <source>
        <dbReference type="EMBL" id="CAF3399724.1"/>
    </source>
</evidence>
<sequence length="217" mass="24945">MGKMSIAIFAEVIRITPTGSKCLIHLFTTNYYFSSYLANSNYVTMIVTFTSKNKYSSYYLQAPKIAWNKQKIIEWPDLHKLTYPNRAAKAELLSIAFENAPEKKYVVDEAALIYGVRILRLPVKHCSLNPIELAWAGMKAYVHENNTGFRLSDIERLASEWIAALDLPTAKSYFSHLQEHEIMCRQVDAHVEELEEQLIEDDEIQSYSDIEENEPDG</sequence>
<dbReference type="EMBL" id="CAJNYV010001054">
    <property type="protein sequence ID" value="CAF3399724.1"/>
    <property type="molecule type" value="Genomic_DNA"/>
</dbReference>
<reference evidence="2" key="1">
    <citation type="submission" date="2021-02" db="EMBL/GenBank/DDBJ databases">
        <authorList>
            <person name="Nowell W R."/>
        </authorList>
    </citation>
    <scope>NUCLEOTIDE SEQUENCE</scope>
</reference>